<sequence length="199" mass="22338">MQSIQLASSIQIKHNNIKTDWVSLVTDVGDNQQNMSEQERLFNEAWQAYKPAIARVVQSYEAIPALQEELQQDIAFAVWRSLPRFNHKSALKTYILSIAHNRAISHVAKHVREGKTTSSDDVVLTGDTCPSGRIEADRKQTRLMAGMQQLPIAQRQILALALEGLSYDEIAEILGITINNVGVRLNRAKKALKDVVEHE</sequence>
<dbReference type="RefSeq" id="WP_109761412.1">
    <property type="nucleotide sequence ID" value="NZ_QGGU01000001.1"/>
</dbReference>
<dbReference type="InterPro" id="IPR014284">
    <property type="entry name" value="RNA_pol_sigma-70_dom"/>
</dbReference>
<evidence type="ECO:0000256" key="2">
    <source>
        <dbReference type="ARBA" id="ARBA00023015"/>
    </source>
</evidence>
<dbReference type="NCBIfam" id="TIGR02937">
    <property type="entry name" value="sigma70-ECF"/>
    <property type="match status" value="1"/>
</dbReference>
<accession>A0A316G0F2</accession>
<dbReference type="InterPro" id="IPR013249">
    <property type="entry name" value="RNA_pol_sigma70_r4_t2"/>
</dbReference>
<dbReference type="GO" id="GO:0016987">
    <property type="term" value="F:sigma factor activity"/>
    <property type="evidence" value="ECO:0007669"/>
    <property type="project" value="UniProtKB-KW"/>
</dbReference>
<dbReference type="InterPro" id="IPR013324">
    <property type="entry name" value="RNA_pol_sigma_r3/r4-like"/>
</dbReference>
<protein>
    <submittedName>
        <fullName evidence="7">RNA polymerase sigma-70 factor (ECF subfamily)</fullName>
    </submittedName>
</protein>
<dbReference type="SUPFAM" id="SSF88659">
    <property type="entry name" value="Sigma3 and sigma4 domains of RNA polymerase sigma factors"/>
    <property type="match status" value="1"/>
</dbReference>
<dbReference type="GO" id="GO:0003677">
    <property type="term" value="F:DNA binding"/>
    <property type="evidence" value="ECO:0007669"/>
    <property type="project" value="InterPro"/>
</dbReference>
<keyword evidence="2" id="KW-0805">Transcription regulation</keyword>
<evidence type="ECO:0000256" key="3">
    <source>
        <dbReference type="ARBA" id="ARBA00023082"/>
    </source>
</evidence>
<dbReference type="Gene3D" id="1.10.10.10">
    <property type="entry name" value="Winged helix-like DNA-binding domain superfamily/Winged helix DNA-binding domain"/>
    <property type="match status" value="1"/>
</dbReference>
<dbReference type="GO" id="GO:0006352">
    <property type="term" value="P:DNA-templated transcription initiation"/>
    <property type="evidence" value="ECO:0007669"/>
    <property type="project" value="InterPro"/>
</dbReference>
<keyword evidence="3" id="KW-0731">Sigma factor</keyword>
<comment type="similarity">
    <text evidence="1">Belongs to the sigma-70 factor family. ECF subfamily.</text>
</comment>
<dbReference type="OrthoDB" id="9797134at2"/>
<organism evidence="7 8">
    <name type="scientific">Pleionea mediterranea</name>
    <dbReference type="NCBI Taxonomy" id="523701"/>
    <lineage>
        <taxon>Bacteria</taxon>
        <taxon>Pseudomonadati</taxon>
        <taxon>Pseudomonadota</taxon>
        <taxon>Gammaproteobacteria</taxon>
        <taxon>Oceanospirillales</taxon>
        <taxon>Pleioneaceae</taxon>
        <taxon>Pleionea</taxon>
    </lineage>
</organism>
<dbReference type="CDD" id="cd06171">
    <property type="entry name" value="Sigma70_r4"/>
    <property type="match status" value="1"/>
</dbReference>
<evidence type="ECO:0000259" key="6">
    <source>
        <dbReference type="Pfam" id="PF08281"/>
    </source>
</evidence>
<dbReference type="EMBL" id="QGGU01000001">
    <property type="protein sequence ID" value="PWK54288.1"/>
    <property type="molecule type" value="Genomic_DNA"/>
</dbReference>
<reference evidence="7 8" key="1">
    <citation type="submission" date="2018-05" db="EMBL/GenBank/DDBJ databases">
        <title>Genomic Encyclopedia of Type Strains, Phase IV (KMG-IV): sequencing the most valuable type-strain genomes for metagenomic binning, comparative biology and taxonomic classification.</title>
        <authorList>
            <person name="Goeker M."/>
        </authorList>
    </citation>
    <scope>NUCLEOTIDE SEQUENCE [LARGE SCALE GENOMIC DNA]</scope>
    <source>
        <strain evidence="7 8">DSM 25350</strain>
    </source>
</reference>
<feature type="domain" description="RNA polymerase sigma factor 70 region 4 type 2" evidence="6">
    <location>
        <begin position="142"/>
        <end position="192"/>
    </location>
</feature>
<gene>
    <name evidence="7" type="ORF">C8D97_101136</name>
</gene>
<dbReference type="InterPro" id="IPR036388">
    <property type="entry name" value="WH-like_DNA-bd_sf"/>
</dbReference>
<name>A0A316G0F2_9GAMM</name>
<proteinExistence type="inferred from homology"/>
<dbReference type="Pfam" id="PF04542">
    <property type="entry name" value="Sigma70_r2"/>
    <property type="match status" value="1"/>
</dbReference>
<dbReference type="Gene3D" id="1.10.1740.10">
    <property type="match status" value="1"/>
</dbReference>
<evidence type="ECO:0000259" key="5">
    <source>
        <dbReference type="Pfam" id="PF04542"/>
    </source>
</evidence>
<evidence type="ECO:0000313" key="8">
    <source>
        <dbReference type="Proteomes" id="UP000245790"/>
    </source>
</evidence>
<dbReference type="Proteomes" id="UP000245790">
    <property type="component" value="Unassembled WGS sequence"/>
</dbReference>
<dbReference type="Pfam" id="PF08281">
    <property type="entry name" value="Sigma70_r4_2"/>
    <property type="match status" value="1"/>
</dbReference>
<dbReference type="SUPFAM" id="SSF88946">
    <property type="entry name" value="Sigma2 domain of RNA polymerase sigma factors"/>
    <property type="match status" value="1"/>
</dbReference>
<comment type="caution">
    <text evidence="7">The sequence shown here is derived from an EMBL/GenBank/DDBJ whole genome shotgun (WGS) entry which is preliminary data.</text>
</comment>
<feature type="domain" description="RNA polymerase sigma-70 region 2" evidence="5">
    <location>
        <begin position="47"/>
        <end position="112"/>
    </location>
</feature>
<evidence type="ECO:0000256" key="1">
    <source>
        <dbReference type="ARBA" id="ARBA00010641"/>
    </source>
</evidence>
<dbReference type="InterPro" id="IPR013325">
    <property type="entry name" value="RNA_pol_sigma_r2"/>
</dbReference>
<dbReference type="InterPro" id="IPR039425">
    <property type="entry name" value="RNA_pol_sigma-70-like"/>
</dbReference>
<dbReference type="PANTHER" id="PTHR43133">
    <property type="entry name" value="RNA POLYMERASE ECF-TYPE SIGMA FACTO"/>
    <property type="match status" value="1"/>
</dbReference>
<keyword evidence="4" id="KW-0804">Transcription</keyword>
<dbReference type="PANTHER" id="PTHR43133:SF45">
    <property type="entry name" value="RNA POLYMERASE ECF-TYPE SIGMA FACTOR"/>
    <property type="match status" value="1"/>
</dbReference>
<evidence type="ECO:0000256" key="4">
    <source>
        <dbReference type="ARBA" id="ARBA00023163"/>
    </source>
</evidence>
<keyword evidence="8" id="KW-1185">Reference proteome</keyword>
<evidence type="ECO:0000313" key="7">
    <source>
        <dbReference type="EMBL" id="PWK54288.1"/>
    </source>
</evidence>
<dbReference type="AlphaFoldDB" id="A0A316G0F2"/>
<dbReference type="InterPro" id="IPR007627">
    <property type="entry name" value="RNA_pol_sigma70_r2"/>
</dbReference>